<dbReference type="InterPro" id="IPR027417">
    <property type="entry name" value="P-loop_NTPase"/>
</dbReference>
<dbReference type="SUPFAM" id="SSF52540">
    <property type="entry name" value="P-loop containing nucleoside triphosphate hydrolases"/>
    <property type="match status" value="1"/>
</dbReference>
<keyword evidence="2" id="KW-0813">Transport</keyword>
<feature type="compositionally biased region" description="Basic and acidic residues" evidence="3">
    <location>
        <begin position="57"/>
        <end position="74"/>
    </location>
</feature>
<protein>
    <submittedName>
        <fullName evidence="4">ABC transporter family protein</fullName>
    </submittedName>
</protein>
<evidence type="ECO:0000313" key="5">
    <source>
        <dbReference type="Proteomes" id="UP000325081"/>
    </source>
</evidence>
<gene>
    <name evidence="4" type="ORF">STAS_03026</name>
</gene>
<comment type="similarity">
    <text evidence="1">Belongs to the ABC transporter superfamily. ABCG family. Eye pigment precursor importer (TC 3.A.1.204) subfamily.</text>
</comment>
<dbReference type="OrthoDB" id="1714495at2759"/>
<comment type="caution">
    <text evidence="4">The sequence shown here is derived from an EMBL/GenBank/DDBJ whole genome shotgun (WGS) entry which is preliminary data.</text>
</comment>
<accession>A0A5A7P3P6</accession>
<keyword evidence="5" id="KW-1185">Reference proteome</keyword>
<evidence type="ECO:0000313" key="4">
    <source>
        <dbReference type="EMBL" id="GER27330.1"/>
    </source>
</evidence>
<evidence type="ECO:0000256" key="2">
    <source>
        <dbReference type="ARBA" id="ARBA00022448"/>
    </source>
</evidence>
<dbReference type="EMBL" id="BKCP01001669">
    <property type="protein sequence ID" value="GER27330.1"/>
    <property type="molecule type" value="Genomic_DNA"/>
</dbReference>
<dbReference type="Gene3D" id="3.40.50.300">
    <property type="entry name" value="P-loop containing nucleotide triphosphate hydrolases"/>
    <property type="match status" value="1"/>
</dbReference>
<evidence type="ECO:0000256" key="3">
    <source>
        <dbReference type="SAM" id="MobiDB-lite"/>
    </source>
</evidence>
<dbReference type="AlphaFoldDB" id="A0A5A7P3P6"/>
<dbReference type="Proteomes" id="UP000325081">
    <property type="component" value="Unassembled WGS sequence"/>
</dbReference>
<organism evidence="4 5">
    <name type="scientific">Striga asiatica</name>
    <name type="common">Asiatic witchweed</name>
    <name type="synonym">Buchnera asiatica</name>
    <dbReference type="NCBI Taxonomy" id="4170"/>
    <lineage>
        <taxon>Eukaryota</taxon>
        <taxon>Viridiplantae</taxon>
        <taxon>Streptophyta</taxon>
        <taxon>Embryophyta</taxon>
        <taxon>Tracheophyta</taxon>
        <taxon>Spermatophyta</taxon>
        <taxon>Magnoliopsida</taxon>
        <taxon>eudicotyledons</taxon>
        <taxon>Gunneridae</taxon>
        <taxon>Pentapetalae</taxon>
        <taxon>asterids</taxon>
        <taxon>lamiids</taxon>
        <taxon>Lamiales</taxon>
        <taxon>Orobanchaceae</taxon>
        <taxon>Buchnereae</taxon>
        <taxon>Striga</taxon>
    </lineage>
</organism>
<sequence length="154" mass="16192">MDAKEINPIVPRWIPAAGHDHPADYNSAGDSSFASSDIELALGGTHPGFPFSVGPPDRAESGSRRPDKREVEKNVDVVGPLRNGGVYLTWKDLWVTVPEKGAEGRRPILAAATGYAAAGEALAIMGPSGSGKSTLLDALAVWVLISMVSLSCQR</sequence>
<feature type="region of interest" description="Disordered" evidence="3">
    <location>
        <begin position="47"/>
        <end position="74"/>
    </location>
</feature>
<name>A0A5A7P3P6_STRAF</name>
<dbReference type="PANTHER" id="PTHR48042">
    <property type="entry name" value="ABC TRANSPORTER G FAMILY MEMBER 11"/>
    <property type="match status" value="1"/>
</dbReference>
<proteinExistence type="inferred from homology"/>
<dbReference type="Pfam" id="PF13555">
    <property type="entry name" value="AAA_29"/>
    <property type="match status" value="1"/>
</dbReference>
<reference evidence="5" key="1">
    <citation type="journal article" date="2019" name="Curr. Biol.">
        <title>Genome Sequence of Striga asiatica Provides Insight into the Evolution of Plant Parasitism.</title>
        <authorList>
            <person name="Yoshida S."/>
            <person name="Kim S."/>
            <person name="Wafula E.K."/>
            <person name="Tanskanen J."/>
            <person name="Kim Y.M."/>
            <person name="Honaas L."/>
            <person name="Yang Z."/>
            <person name="Spallek T."/>
            <person name="Conn C.E."/>
            <person name="Ichihashi Y."/>
            <person name="Cheong K."/>
            <person name="Cui S."/>
            <person name="Der J.P."/>
            <person name="Gundlach H."/>
            <person name="Jiao Y."/>
            <person name="Hori C."/>
            <person name="Ishida J.K."/>
            <person name="Kasahara H."/>
            <person name="Kiba T."/>
            <person name="Kim M.S."/>
            <person name="Koo N."/>
            <person name="Laohavisit A."/>
            <person name="Lee Y.H."/>
            <person name="Lumba S."/>
            <person name="McCourt P."/>
            <person name="Mortimer J.C."/>
            <person name="Mutuku J.M."/>
            <person name="Nomura T."/>
            <person name="Sasaki-Sekimoto Y."/>
            <person name="Seto Y."/>
            <person name="Wang Y."/>
            <person name="Wakatake T."/>
            <person name="Sakakibara H."/>
            <person name="Demura T."/>
            <person name="Yamaguchi S."/>
            <person name="Yoneyama K."/>
            <person name="Manabe R.I."/>
            <person name="Nelson D.C."/>
            <person name="Schulman A.H."/>
            <person name="Timko M.P."/>
            <person name="dePamphilis C.W."/>
            <person name="Choi D."/>
            <person name="Shirasu K."/>
        </authorList>
    </citation>
    <scope>NUCLEOTIDE SEQUENCE [LARGE SCALE GENOMIC DNA]</scope>
    <source>
        <strain evidence="5">cv. UVA1</strain>
    </source>
</reference>
<dbReference type="PANTHER" id="PTHR48042:SF19">
    <property type="entry name" value="OS09G0472100 PROTEIN"/>
    <property type="match status" value="1"/>
</dbReference>
<evidence type="ECO:0000256" key="1">
    <source>
        <dbReference type="ARBA" id="ARBA00005814"/>
    </source>
</evidence>
<dbReference type="InterPro" id="IPR052215">
    <property type="entry name" value="Plant_ABCG"/>
</dbReference>